<evidence type="ECO:0000313" key="6">
    <source>
        <dbReference type="Proteomes" id="UP000198788"/>
    </source>
</evidence>
<dbReference type="InterPro" id="IPR017853">
    <property type="entry name" value="GH"/>
</dbReference>
<feature type="domain" description="Glycosyl-hydrolase 97 catalytic" evidence="2">
    <location>
        <begin position="305"/>
        <end position="492"/>
    </location>
</feature>
<accession>A0A1I6NQ26</accession>
<feature type="domain" description="Glycosyl-hydrolase 97 C-terminal oligomerisation" evidence="4">
    <location>
        <begin position="584"/>
        <end position="684"/>
    </location>
</feature>
<dbReference type="InterPro" id="IPR014718">
    <property type="entry name" value="GH-type_carb-bd"/>
</dbReference>
<evidence type="ECO:0000259" key="4">
    <source>
        <dbReference type="Pfam" id="PF14509"/>
    </source>
</evidence>
<evidence type="ECO:0000256" key="1">
    <source>
        <dbReference type="SAM" id="SignalP"/>
    </source>
</evidence>
<dbReference type="Proteomes" id="UP000198788">
    <property type="component" value="Unassembled WGS sequence"/>
</dbReference>
<dbReference type="GO" id="GO:0030246">
    <property type="term" value="F:carbohydrate binding"/>
    <property type="evidence" value="ECO:0007669"/>
    <property type="project" value="InterPro"/>
</dbReference>
<gene>
    <name evidence="5" type="ORF">SAMN05192570_0310</name>
</gene>
<proteinExistence type="predicted"/>
<reference evidence="6" key="1">
    <citation type="submission" date="2016-10" db="EMBL/GenBank/DDBJ databases">
        <authorList>
            <person name="Varghese N."/>
            <person name="Submissions S."/>
        </authorList>
    </citation>
    <scope>NUCLEOTIDE SEQUENCE [LARGE SCALE GENOMIC DNA]</scope>
    <source>
        <strain evidence="6">CGMCC 1.10683</strain>
    </source>
</reference>
<dbReference type="SUPFAM" id="SSF51445">
    <property type="entry name" value="(Trans)glycosidases"/>
    <property type="match status" value="1"/>
</dbReference>
<dbReference type="PANTHER" id="PTHR35803">
    <property type="entry name" value="GLUCAN 1,4-ALPHA-GLUCOSIDASE SUSB-RELATED"/>
    <property type="match status" value="1"/>
</dbReference>
<dbReference type="InterPro" id="IPR029486">
    <property type="entry name" value="GH97_N"/>
</dbReference>
<dbReference type="InterPro" id="IPR029483">
    <property type="entry name" value="GH97_C"/>
</dbReference>
<feature type="domain" description="Glycosyl-hydrolase 97 N-terminal" evidence="3">
    <location>
        <begin position="40"/>
        <end position="287"/>
    </location>
</feature>
<protein>
    <submittedName>
        <fullName evidence="5">Alpha-glucosidase</fullName>
    </submittedName>
</protein>
<name>A0A1I6NQ26_9CAUL</name>
<dbReference type="Pfam" id="PF14509">
    <property type="entry name" value="GH97_C"/>
    <property type="match status" value="1"/>
</dbReference>
<keyword evidence="1" id="KW-0732">Signal</keyword>
<dbReference type="PANTHER" id="PTHR35803:SF1">
    <property type="entry name" value="GLUCAN 1,4-ALPHA-GLUCOSIDASE SUSB"/>
    <property type="match status" value="1"/>
</dbReference>
<dbReference type="Pfam" id="PF10566">
    <property type="entry name" value="Glyco_hydro_97"/>
    <property type="match status" value="1"/>
</dbReference>
<dbReference type="AlphaFoldDB" id="A0A1I6NQ26"/>
<dbReference type="InterPro" id="IPR013785">
    <property type="entry name" value="Aldolase_TIM"/>
</dbReference>
<dbReference type="OrthoDB" id="57532at2"/>
<dbReference type="EMBL" id="FOZV01000001">
    <property type="protein sequence ID" value="SFS29960.1"/>
    <property type="molecule type" value="Genomic_DNA"/>
</dbReference>
<dbReference type="RefSeq" id="WP_092306108.1">
    <property type="nucleotide sequence ID" value="NZ_FOZV01000001.1"/>
</dbReference>
<dbReference type="Pfam" id="PF14508">
    <property type="entry name" value="GH97_N"/>
    <property type="match status" value="1"/>
</dbReference>
<dbReference type="InterPro" id="IPR052720">
    <property type="entry name" value="Glycosyl_hydrolase_97"/>
</dbReference>
<sequence>MINRRSLITTSAAIAAVPVAASAQEAAPAGGPQPGVARAASPEGVLSVEVEANNDGFVSYSVSRLGRRIIAPSRLGFLLTDAKKLERAFGILDQSVTSHDETWEQPWGERRFIRNRYNELRVQLQERWGDMRRMDVVFRLYDDGLGFRYEFPEQENLKTVNIGAELTEFAVADPGTAWWLPAFEYNRAEYLYNRTDIDAVGVSQTPLTMRLEDGTHISIHEAALVDYSGMNLRRVEGGKFRAMLTPGLTSAAVVREAPFHTPWRTLQIADQAGGLVESSLILNLNEPNKLGDVSWFKPMKYVGIWWDMHLDTRSWNSGPKHGATTEYTMRHIDFAAEHGFGGVLVEGWNVGWDGEWFGTGWNYSFTQPYPDFDIERVAAYARQKGVEIVGHHETGGNAFHYEQQLDAAFAQMQRFGWHSVKTGYVADAGGARVADGNGGSALAWHEGQHMARHHLHVVETAAKYEVAVNAHEPIKDTGLRRTYPNTISREGARGMEYAAWGQPANPPEHEPNLVFTRLLAGPMDYTPGIFGMQTRVPEGVATTWAKQLALYVVIYSPIQMAADLLENYEANPAPFQFIKDVAVDWEDTRVLNGEVGDFVTIARKDRNSDEWFLGSITDERPRVLTAPLGFLDPGRRYRAEIYADGPGANFTDHRTAIDISAREVTSADVLTLRLAPGGGQAIRFVPLGRARR</sequence>
<evidence type="ECO:0000313" key="5">
    <source>
        <dbReference type="EMBL" id="SFS29960.1"/>
    </source>
</evidence>
<dbReference type="InterPro" id="IPR006311">
    <property type="entry name" value="TAT_signal"/>
</dbReference>
<evidence type="ECO:0000259" key="2">
    <source>
        <dbReference type="Pfam" id="PF10566"/>
    </source>
</evidence>
<dbReference type="Gene3D" id="2.70.98.10">
    <property type="match status" value="1"/>
</dbReference>
<evidence type="ECO:0000259" key="3">
    <source>
        <dbReference type="Pfam" id="PF14508"/>
    </source>
</evidence>
<dbReference type="Gene3D" id="3.20.20.70">
    <property type="entry name" value="Aldolase class I"/>
    <property type="match status" value="1"/>
</dbReference>
<dbReference type="STRING" id="871741.SAMN05192570_0310"/>
<keyword evidence="6" id="KW-1185">Reference proteome</keyword>
<dbReference type="InterPro" id="IPR019563">
    <property type="entry name" value="GH97_catalytic"/>
</dbReference>
<feature type="chain" id="PRO_5011625034" evidence="1">
    <location>
        <begin position="24"/>
        <end position="692"/>
    </location>
</feature>
<dbReference type="PROSITE" id="PS51318">
    <property type="entry name" value="TAT"/>
    <property type="match status" value="1"/>
</dbReference>
<feature type="signal peptide" evidence="1">
    <location>
        <begin position="1"/>
        <end position="23"/>
    </location>
</feature>
<organism evidence="5 6">
    <name type="scientific">Brevundimonas viscosa</name>
    <dbReference type="NCBI Taxonomy" id="871741"/>
    <lineage>
        <taxon>Bacteria</taxon>
        <taxon>Pseudomonadati</taxon>
        <taxon>Pseudomonadota</taxon>
        <taxon>Alphaproteobacteria</taxon>
        <taxon>Caulobacterales</taxon>
        <taxon>Caulobacteraceae</taxon>
        <taxon>Brevundimonas</taxon>
    </lineage>
</organism>